<dbReference type="EMBL" id="GBRH01281004">
    <property type="protein sequence ID" value="JAD16891.1"/>
    <property type="molecule type" value="Transcribed_RNA"/>
</dbReference>
<feature type="signal peptide" evidence="1">
    <location>
        <begin position="1"/>
        <end position="26"/>
    </location>
</feature>
<reference evidence="2" key="1">
    <citation type="submission" date="2014-09" db="EMBL/GenBank/DDBJ databases">
        <authorList>
            <person name="Magalhaes I.L.F."/>
            <person name="Oliveira U."/>
            <person name="Santos F.R."/>
            <person name="Vidigal T.H.D.A."/>
            <person name="Brescovit A.D."/>
            <person name="Santos A.J."/>
        </authorList>
    </citation>
    <scope>NUCLEOTIDE SEQUENCE</scope>
    <source>
        <tissue evidence="2">Shoot tissue taken approximately 20 cm above the soil surface</tissue>
    </source>
</reference>
<evidence type="ECO:0000256" key="1">
    <source>
        <dbReference type="SAM" id="SignalP"/>
    </source>
</evidence>
<proteinExistence type="predicted"/>
<reference evidence="2" key="2">
    <citation type="journal article" date="2015" name="Data Brief">
        <title>Shoot transcriptome of the giant reed, Arundo donax.</title>
        <authorList>
            <person name="Barrero R.A."/>
            <person name="Guerrero F.D."/>
            <person name="Moolhuijzen P."/>
            <person name="Goolsby J.A."/>
            <person name="Tidwell J."/>
            <person name="Bellgard S.E."/>
            <person name="Bellgard M.I."/>
        </authorList>
    </citation>
    <scope>NUCLEOTIDE SEQUENCE</scope>
    <source>
        <tissue evidence="2">Shoot tissue taken approximately 20 cm above the soil surface</tissue>
    </source>
</reference>
<keyword evidence="1" id="KW-0732">Signal</keyword>
<name>A0A0A8XSP8_ARUDO</name>
<evidence type="ECO:0000313" key="2">
    <source>
        <dbReference type="EMBL" id="JAD16891.1"/>
    </source>
</evidence>
<sequence length="51" mass="5348">MHRRDRSAHAHAACLVIARAIGVACCCRIGSAPEKKALGSHRMPRGGPCPA</sequence>
<evidence type="ECO:0008006" key="3">
    <source>
        <dbReference type="Google" id="ProtNLM"/>
    </source>
</evidence>
<organism evidence="2">
    <name type="scientific">Arundo donax</name>
    <name type="common">Giant reed</name>
    <name type="synonym">Donax arundinaceus</name>
    <dbReference type="NCBI Taxonomy" id="35708"/>
    <lineage>
        <taxon>Eukaryota</taxon>
        <taxon>Viridiplantae</taxon>
        <taxon>Streptophyta</taxon>
        <taxon>Embryophyta</taxon>
        <taxon>Tracheophyta</taxon>
        <taxon>Spermatophyta</taxon>
        <taxon>Magnoliopsida</taxon>
        <taxon>Liliopsida</taxon>
        <taxon>Poales</taxon>
        <taxon>Poaceae</taxon>
        <taxon>PACMAD clade</taxon>
        <taxon>Arundinoideae</taxon>
        <taxon>Arundineae</taxon>
        <taxon>Arundo</taxon>
    </lineage>
</organism>
<feature type="chain" id="PRO_5002061589" description="Lipoprotein" evidence="1">
    <location>
        <begin position="27"/>
        <end position="51"/>
    </location>
</feature>
<protein>
    <recommendedName>
        <fullName evidence="3">Lipoprotein</fullName>
    </recommendedName>
</protein>
<dbReference type="AlphaFoldDB" id="A0A0A8XSP8"/>
<accession>A0A0A8XSP8</accession>